<dbReference type="SUPFAM" id="SSF46785">
    <property type="entry name" value="Winged helix' DNA-binding domain"/>
    <property type="match status" value="1"/>
</dbReference>
<comment type="caution">
    <text evidence="2">The sequence shown here is derived from an EMBL/GenBank/DDBJ whole genome shotgun (WGS) entry which is preliminary data.</text>
</comment>
<dbReference type="Proteomes" id="UP001257739">
    <property type="component" value="Unassembled WGS sequence"/>
</dbReference>
<evidence type="ECO:0000313" key="2">
    <source>
        <dbReference type="EMBL" id="MDR7086364.1"/>
    </source>
</evidence>
<keyword evidence="3" id="KW-1185">Reference proteome</keyword>
<dbReference type="InterPro" id="IPR011991">
    <property type="entry name" value="ArsR-like_HTH"/>
</dbReference>
<protein>
    <submittedName>
        <fullName evidence="2">DNA-binding transcriptional ArsR family regulator</fullName>
    </submittedName>
</protein>
<accession>A0ABU1UMG3</accession>
<dbReference type="InterPro" id="IPR036388">
    <property type="entry name" value="WH-like_DNA-bd_sf"/>
</dbReference>
<keyword evidence="2" id="KW-0238">DNA-binding</keyword>
<reference evidence="2 3" key="1">
    <citation type="submission" date="2023-07" db="EMBL/GenBank/DDBJ databases">
        <title>Sorghum-associated microbial communities from plants grown in Nebraska, USA.</title>
        <authorList>
            <person name="Schachtman D."/>
        </authorList>
    </citation>
    <scope>NUCLEOTIDE SEQUENCE [LARGE SCALE GENOMIC DNA]</scope>
    <source>
        <strain evidence="2 3">BE248</strain>
    </source>
</reference>
<gene>
    <name evidence="2" type="ORF">J2X11_001203</name>
</gene>
<dbReference type="SMART" id="SM00418">
    <property type="entry name" value="HTH_ARSR"/>
    <property type="match status" value="1"/>
</dbReference>
<dbReference type="PANTHER" id="PTHR38600">
    <property type="entry name" value="TRANSCRIPTIONAL REGULATORY PROTEIN"/>
    <property type="match status" value="1"/>
</dbReference>
<dbReference type="NCBIfam" id="NF033788">
    <property type="entry name" value="HTH_metalloreg"/>
    <property type="match status" value="1"/>
</dbReference>
<name>A0ABU1UMG3_9ACTN</name>
<dbReference type="GO" id="GO:0003677">
    <property type="term" value="F:DNA binding"/>
    <property type="evidence" value="ECO:0007669"/>
    <property type="project" value="UniProtKB-KW"/>
</dbReference>
<dbReference type="PRINTS" id="PR00778">
    <property type="entry name" value="HTHARSR"/>
</dbReference>
<proteinExistence type="predicted"/>
<dbReference type="PANTHER" id="PTHR38600:SF2">
    <property type="entry name" value="SLL0088 PROTEIN"/>
    <property type="match status" value="1"/>
</dbReference>
<dbReference type="CDD" id="cd00090">
    <property type="entry name" value="HTH_ARSR"/>
    <property type="match status" value="1"/>
</dbReference>
<dbReference type="RefSeq" id="WP_309968048.1">
    <property type="nucleotide sequence ID" value="NZ_JAVDWH010000001.1"/>
</dbReference>
<evidence type="ECO:0000313" key="3">
    <source>
        <dbReference type="Proteomes" id="UP001257739"/>
    </source>
</evidence>
<dbReference type="PROSITE" id="PS50987">
    <property type="entry name" value="HTH_ARSR_2"/>
    <property type="match status" value="1"/>
</dbReference>
<dbReference type="InterPro" id="IPR036390">
    <property type="entry name" value="WH_DNA-bd_sf"/>
</dbReference>
<dbReference type="Gene3D" id="1.10.10.10">
    <property type="entry name" value="Winged helix-like DNA-binding domain superfamily/Winged helix DNA-binding domain"/>
    <property type="match status" value="1"/>
</dbReference>
<dbReference type="Pfam" id="PF12840">
    <property type="entry name" value="HTH_20"/>
    <property type="match status" value="1"/>
</dbReference>
<dbReference type="InterPro" id="IPR001845">
    <property type="entry name" value="HTH_ArsR_DNA-bd_dom"/>
</dbReference>
<evidence type="ECO:0000259" key="1">
    <source>
        <dbReference type="PROSITE" id="PS50987"/>
    </source>
</evidence>
<sequence>MATDTEVFSALGDATRWQVLTSLAERGEGSATVLARDLPVSRPAVLKHLQVLDRVGLVGSRKVGREVLYSPRSERLDATARRMAELAAAWDTRLAALKKLAESQ</sequence>
<dbReference type="EMBL" id="JAVDWH010000001">
    <property type="protein sequence ID" value="MDR7086364.1"/>
    <property type="molecule type" value="Genomic_DNA"/>
</dbReference>
<feature type="domain" description="HTH arsR-type" evidence="1">
    <location>
        <begin position="1"/>
        <end position="91"/>
    </location>
</feature>
<organism evidence="2 3">
    <name type="scientific">Aeromicrobium panaciterrae</name>
    <dbReference type="NCBI Taxonomy" id="363861"/>
    <lineage>
        <taxon>Bacteria</taxon>
        <taxon>Bacillati</taxon>
        <taxon>Actinomycetota</taxon>
        <taxon>Actinomycetes</taxon>
        <taxon>Propionibacteriales</taxon>
        <taxon>Nocardioidaceae</taxon>
        <taxon>Aeromicrobium</taxon>
    </lineage>
</organism>